<reference evidence="1 2" key="1">
    <citation type="submission" date="2021-06" db="EMBL/GenBank/DDBJ databases">
        <authorList>
            <person name="Kallberg Y."/>
            <person name="Tangrot J."/>
            <person name="Rosling A."/>
        </authorList>
    </citation>
    <scope>NUCLEOTIDE SEQUENCE [LARGE SCALE GENOMIC DNA]</scope>
    <source>
        <strain evidence="1 2">120-4 pot B 10/14</strain>
    </source>
</reference>
<sequence>MEDIILVAKESNRDNLTKVVIEEKMNIDCQTIFEQKKKTRKYYVSEQEEQQIEHNKIDNHQEMLTQNKEEIVRKSTRNIEDIELSQHQVETEEETEFDKDKEYIQQAVKDKEKEKYIEENTSNTFGERKNLWKRQASRKKERYIEPREKYRREEKMFWPSKAHCAIINFIPTKGKSEKEIRYAIDRRCERIDDDIEISLLEKPTNKIRIDRVLEQKGNSWGLVNTPELVLEKTRDHFCEQFREREVVLDEEVFEEFYRPLTKIKVEWYSDLEGEILEEEWLSTVREMKSNMAAGISEIGANSSHSRKVKWFEEVEKRIIKHQSMRIVDERFKVQVENVLSMKIYASKLSKDKRKHEWIVLNNKKEESFIGKVREKKKKKLLVKSWSVDKDKENRVLKDAEISIFKKGQDKSREDLFWVKRENLIGVVPKLGIKHNKKVPVIIKEIVGFKTENKEKELFKSETKMEDNIQVFSHEKYLIKQQGFERDEGAWKKLDDSNKVLLPKPDFKKIIFDATKKIRRSWRKSHIRELLINDMRKKCDKEFSSRKVKLSNKSLGEGSLLENGVKDNYFQRRKELVKSLFSQEVEDRIVNGVVPFWFGL</sequence>
<gene>
    <name evidence="1" type="ORF">GMARGA_LOCUS551</name>
</gene>
<keyword evidence="2" id="KW-1185">Reference proteome</keyword>
<dbReference type="Proteomes" id="UP000789901">
    <property type="component" value="Unassembled WGS sequence"/>
</dbReference>
<organism evidence="1 2">
    <name type="scientific">Gigaspora margarita</name>
    <dbReference type="NCBI Taxonomy" id="4874"/>
    <lineage>
        <taxon>Eukaryota</taxon>
        <taxon>Fungi</taxon>
        <taxon>Fungi incertae sedis</taxon>
        <taxon>Mucoromycota</taxon>
        <taxon>Glomeromycotina</taxon>
        <taxon>Glomeromycetes</taxon>
        <taxon>Diversisporales</taxon>
        <taxon>Gigasporaceae</taxon>
        <taxon>Gigaspora</taxon>
    </lineage>
</organism>
<comment type="caution">
    <text evidence="1">The sequence shown here is derived from an EMBL/GenBank/DDBJ whole genome shotgun (WGS) entry which is preliminary data.</text>
</comment>
<accession>A0ABM8VWT8</accession>
<name>A0ABM8VWT8_GIGMA</name>
<protein>
    <submittedName>
        <fullName evidence="1">25183_t:CDS:1</fullName>
    </submittedName>
</protein>
<dbReference type="EMBL" id="CAJVQB010000093">
    <property type="protein sequence ID" value="CAG8466197.1"/>
    <property type="molecule type" value="Genomic_DNA"/>
</dbReference>
<evidence type="ECO:0000313" key="2">
    <source>
        <dbReference type="Proteomes" id="UP000789901"/>
    </source>
</evidence>
<proteinExistence type="predicted"/>
<evidence type="ECO:0000313" key="1">
    <source>
        <dbReference type="EMBL" id="CAG8466197.1"/>
    </source>
</evidence>